<evidence type="ECO:0000313" key="2">
    <source>
        <dbReference type="Proteomes" id="UP001165960"/>
    </source>
</evidence>
<protein>
    <submittedName>
        <fullName evidence="1">Uncharacterized protein</fullName>
    </submittedName>
</protein>
<evidence type="ECO:0000313" key="1">
    <source>
        <dbReference type="EMBL" id="KAJ9058714.1"/>
    </source>
</evidence>
<dbReference type="EMBL" id="QTSX02005710">
    <property type="protein sequence ID" value="KAJ9058714.1"/>
    <property type="molecule type" value="Genomic_DNA"/>
</dbReference>
<accession>A0ACC2S8Q2</accession>
<keyword evidence="2" id="KW-1185">Reference proteome</keyword>
<dbReference type="Proteomes" id="UP001165960">
    <property type="component" value="Unassembled WGS sequence"/>
</dbReference>
<comment type="caution">
    <text evidence="1">The sequence shown here is derived from an EMBL/GenBank/DDBJ whole genome shotgun (WGS) entry which is preliminary data.</text>
</comment>
<gene>
    <name evidence="1" type="ORF">DSO57_1009547</name>
</gene>
<sequence>MPAVRLPASPCQPASPRLPTRSCQPATQPDSPHPPAYHCQLVPHPTLQMGKLPNGETKKGNFPKPKWRVSGSQL</sequence>
<organism evidence="1 2">
    <name type="scientific">Entomophthora muscae</name>
    <dbReference type="NCBI Taxonomy" id="34485"/>
    <lineage>
        <taxon>Eukaryota</taxon>
        <taxon>Fungi</taxon>
        <taxon>Fungi incertae sedis</taxon>
        <taxon>Zoopagomycota</taxon>
        <taxon>Entomophthoromycotina</taxon>
        <taxon>Entomophthoromycetes</taxon>
        <taxon>Entomophthorales</taxon>
        <taxon>Entomophthoraceae</taxon>
        <taxon>Entomophthora</taxon>
    </lineage>
</organism>
<proteinExistence type="predicted"/>
<reference evidence="1" key="1">
    <citation type="submission" date="2022-04" db="EMBL/GenBank/DDBJ databases">
        <title>Genome of the entomopathogenic fungus Entomophthora muscae.</title>
        <authorList>
            <person name="Elya C."/>
            <person name="Lovett B.R."/>
            <person name="Lee E."/>
            <person name="Macias A.M."/>
            <person name="Hajek A.E."/>
            <person name="De Bivort B.L."/>
            <person name="Kasson M.T."/>
            <person name="De Fine Licht H.H."/>
            <person name="Stajich J.E."/>
        </authorList>
    </citation>
    <scope>NUCLEOTIDE SEQUENCE</scope>
    <source>
        <strain evidence="1">Berkeley</strain>
    </source>
</reference>
<name>A0ACC2S8Q2_9FUNG</name>